<dbReference type="InterPro" id="IPR017455">
    <property type="entry name" value="Znf_FYVE-rel"/>
</dbReference>
<dbReference type="CDD" id="cd00065">
    <property type="entry name" value="FYVE_like_SF"/>
    <property type="match status" value="1"/>
</dbReference>
<keyword evidence="2 4" id="KW-0863">Zinc-finger</keyword>
<evidence type="ECO:0000256" key="1">
    <source>
        <dbReference type="ARBA" id="ARBA00022723"/>
    </source>
</evidence>
<sequence length="1646" mass="180797">MAGRLLVASPSNASPTNNDSELSAESYYFIVMEHPLQSVSYASRGALTPLASQLVDADQTKAGPSPCDTAAMEIHDEDDLAVNAPLEGGNNSSFMIISIDNFSGQLLHAGVPQMDLFPSMQEAMKAIPALCPRTCESFEVRAVCSFVAFAGGCITHNKLRLLFVEASTRLLGTAAPHGQSEHIFTYTIPPLLTVDEAKWYDIPLRMELLALHHLAGKSNDRVQSSRSIDAFCTEYIYAGDGDNVISTPLSHSSPYLFFAPGVDVTHGCIFENALQCCAASNFTSKRSKVSNICDWADGSTHEKHHISKAYLGAFLPSLPENPGRESLPRCDCLWNEELIAFCEVFGLGNCCCRLSLGSGRFTVLPSTSVRLPAALLVTRLSRLAFPGFFYGYSVDTVGSLQQYEEYTSTLEAEFQLFLLCENTCPNVNTRYQVSSITWRRGEDFVVWKSIFEQQLCGSKSSASGPSSPHTREYRWLPRICVGGQDELNVTASVIVSVGLSVCWLCEKLHGVSLGTEIPPSHQLIFDAAVQLFIQSATGANCQAMSSAATVFPSQLRECVINLLRDTPTASSSLVWETAKSIQRVNLSGIHSVKDEKLRSGNDHCNTESLTKYGNNGIYGALVIAHLAKFFIPTGGLSSREFLRCRSRLLTHPALLSYVVSGRCMQMQLQRATTLSRSGLDVGGNSLCESFCSSFTLNQSHRKGAYGPSSTTSRMGCYYLSDHPLPTPAGSIFQGLNHPSSQSLLLPPRIGAVEFIVALPNISLLTHIALRVVDATEQKPYAAPLRLTVSTSCYIGQPQEHVVMNDMPLPMCASSSTSCSSTDNEDGSHGNGNVCAERVGPHLIFYTLYNRDNDIIPLSCVQEASVALGGSKRSFSPNVPVVARFVRVSVRGSGCSPIAISPVLVFGIPLQHIPLTEQRAVVGQRTVLRRKLEAASAPILLQEAAVINDAGEREDSLHTYQPRSTNQDLMECGDAVSTDDASERRRLYVRKIQNSVPNDLDRLKLANLLDLESKRLQCRERRYFRDFCLQKIGVPLWMIRPSHHVFPHSMVFRSCPPEQGGNVCHADSFTAPQSSRSSSLDRLSCQLSAMSVEVHEKWKNSLQCASCSAAFPWHFRGRSCDRCKRLFCSKCISKEKINYSDFAQLPGKLRLCLQCQECAKRIESATDVFLWSKQENDELDSDLERDEAIDFYTRWASPHMWSFPLFQLSSFVPSVASAVPYQLTMHPSTRVVSVPPIEKATVPLFEEVLNVLQGDGVGCPLSEWRCTLNEGCLDELAVISRHVILLLPHSAVITHGVIHCTVSGSLGDSIEIEIHVGNSLEELCQFPIAKYGPVLVSENSVSGVCNGNPSVIEMRIESKSAERGGAVSSMQGTQQEGALLALLVLRGTVADLSLLGVKHFSLWGFFTPSVRRIHCAFYRVRPDSGLYAFPRLSACTRTCHALTATYLPRALSSTHLIDLKRIIPHARSDRMLLEFVLCKPSTVCGFVIERHSSLGVAYRRGIATALRLIGVFESYYRCNIGYFPLPWPPLVQSTNPDYSSLSHSQAYALPEVSKGVVSIIVEVVEWRLLSQATTNTANDYIPVLAVDDEGDGIGKKSKVTRQRRGIYLGIIKFWTSSDERTHRSVCSFPHSYNSVGSIDADALLRTS</sequence>
<dbReference type="InterPro" id="IPR011011">
    <property type="entry name" value="Znf_FYVE_PHD"/>
</dbReference>
<dbReference type="GO" id="GO:0008270">
    <property type="term" value="F:zinc ion binding"/>
    <property type="evidence" value="ECO:0007669"/>
    <property type="project" value="UniProtKB-KW"/>
</dbReference>
<keyword evidence="1" id="KW-0479">Metal-binding</keyword>
<dbReference type="VEuPathDB" id="TriTrypDB:TvY486_0602220"/>
<evidence type="ECO:0000256" key="4">
    <source>
        <dbReference type="PROSITE-ProRule" id="PRU00091"/>
    </source>
</evidence>
<dbReference type="Gene3D" id="3.30.40.10">
    <property type="entry name" value="Zinc/RING finger domain, C3HC4 (zinc finger)"/>
    <property type="match status" value="1"/>
</dbReference>
<dbReference type="InterPro" id="IPR013083">
    <property type="entry name" value="Znf_RING/FYVE/PHD"/>
</dbReference>
<keyword evidence="3" id="KW-0862">Zinc</keyword>
<accession>G0TWU3</accession>
<evidence type="ECO:0000256" key="3">
    <source>
        <dbReference type="ARBA" id="ARBA00022833"/>
    </source>
</evidence>
<dbReference type="PROSITE" id="PS50178">
    <property type="entry name" value="ZF_FYVE"/>
    <property type="match status" value="1"/>
</dbReference>
<name>G0TWU3_TRYVY</name>
<protein>
    <recommendedName>
        <fullName evidence="5">FYVE-type domain-containing protein</fullName>
    </recommendedName>
</protein>
<evidence type="ECO:0000256" key="2">
    <source>
        <dbReference type="ARBA" id="ARBA00022771"/>
    </source>
</evidence>
<evidence type="ECO:0000259" key="5">
    <source>
        <dbReference type="PROSITE" id="PS50178"/>
    </source>
</evidence>
<reference evidence="6" key="1">
    <citation type="journal article" date="2012" name="Proc. Natl. Acad. Sci. U.S.A.">
        <title>Antigenic diversity is generated by distinct evolutionary mechanisms in African trypanosome species.</title>
        <authorList>
            <person name="Jackson A.P."/>
            <person name="Berry A."/>
            <person name="Aslett M."/>
            <person name="Allison H.C."/>
            <person name="Burton P."/>
            <person name="Vavrova-Anderson J."/>
            <person name="Brown R."/>
            <person name="Browne H."/>
            <person name="Corton N."/>
            <person name="Hauser H."/>
            <person name="Gamble J."/>
            <person name="Gilderthorp R."/>
            <person name="Marcello L."/>
            <person name="McQuillan J."/>
            <person name="Otto T.D."/>
            <person name="Quail M.A."/>
            <person name="Sanders M.J."/>
            <person name="van Tonder A."/>
            <person name="Ginger M.L."/>
            <person name="Field M.C."/>
            <person name="Barry J.D."/>
            <person name="Hertz-Fowler C."/>
            <person name="Berriman M."/>
        </authorList>
    </citation>
    <scope>NUCLEOTIDE SEQUENCE</scope>
    <source>
        <strain evidence="6">Y486</strain>
    </source>
</reference>
<proteinExistence type="predicted"/>
<dbReference type="EMBL" id="HE573022">
    <property type="protein sequence ID" value="CCC48431.1"/>
    <property type="molecule type" value="Genomic_DNA"/>
</dbReference>
<feature type="domain" description="FYVE-type" evidence="5">
    <location>
        <begin position="1097"/>
        <end position="1162"/>
    </location>
</feature>
<organism evidence="6">
    <name type="scientific">Trypanosoma vivax (strain Y486)</name>
    <dbReference type="NCBI Taxonomy" id="1055687"/>
    <lineage>
        <taxon>Eukaryota</taxon>
        <taxon>Discoba</taxon>
        <taxon>Euglenozoa</taxon>
        <taxon>Kinetoplastea</taxon>
        <taxon>Metakinetoplastina</taxon>
        <taxon>Trypanosomatida</taxon>
        <taxon>Trypanosomatidae</taxon>
        <taxon>Trypanosoma</taxon>
        <taxon>Duttonella</taxon>
    </lineage>
</organism>
<evidence type="ECO:0000313" key="6">
    <source>
        <dbReference type="EMBL" id="CCC48431.1"/>
    </source>
</evidence>
<gene>
    <name evidence="6" type="ORF">TVY486_0602220</name>
</gene>
<dbReference type="SUPFAM" id="SSF57903">
    <property type="entry name" value="FYVE/PHD zinc finger"/>
    <property type="match status" value="1"/>
</dbReference>